<dbReference type="InterPro" id="IPR035963">
    <property type="entry name" value="FERM_2"/>
</dbReference>
<dbReference type="SUPFAM" id="SSF50729">
    <property type="entry name" value="PH domain-like"/>
    <property type="match status" value="2"/>
</dbReference>
<dbReference type="OMA" id="YEQLKWS"/>
<dbReference type="Proteomes" id="UP000515146">
    <property type="component" value="Unplaced"/>
</dbReference>
<gene>
    <name evidence="4 5 6" type="primary">LOC113796317</name>
</gene>
<dbReference type="Pfam" id="PF18124">
    <property type="entry name" value="Kindlin_2_N"/>
    <property type="match status" value="1"/>
</dbReference>
<evidence type="ECO:0000313" key="4">
    <source>
        <dbReference type="RefSeq" id="XP_027202362.1"/>
    </source>
</evidence>
<dbReference type="Pfam" id="PF00169">
    <property type="entry name" value="PH"/>
    <property type="match status" value="1"/>
</dbReference>
<dbReference type="InterPro" id="IPR019748">
    <property type="entry name" value="FERM_central"/>
</dbReference>
<dbReference type="GO" id="GO:0005178">
    <property type="term" value="F:integrin binding"/>
    <property type="evidence" value="ECO:0007669"/>
    <property type="project" value="TreeGrafter"/>
</dbReference>
<dbReference type="OrthoDB" id="6511967at2759"/>
<dbReference type="InterPro" id="IPR001849">
    <property type="entry name" value="PH_domain"/>
</dbReference>
<feature type="compositionally biased region" description="Polar residues" evidence="1">
    <location>
        <begin position="161"/>
        <end position="171"/>
    </location>
</feature>
<feature type="compositionally biased region" description="Low complexity" evidence="1">
    <location>
        <begin position="365"/>
        <end position="374"/>
    </location>
</feature>
<dbReference type="InterPro" id="IPR011993">
    <property type="entry name" value="PH-like_dom_sf"/>
</dbReference>
<dbReference type="GO" id="GO:0030055">
    <property type="term" value="C:cell-substrate junction"/>
    <property type="evidence" value="ECO:0007669"/>
    <property type="project" value="TreeGrafter"/>
</dbReference>
<evidence type="ECO:0000256" key="1">
    <source>
        <dbReference type="SAM" id="MobiDB-lite"/>
    </source>
</evidence>
<dbReference type="PANTHER" id="PTHR16160">
    <property type="entry name" value="FERMITIN 2-RELATED"/>
    <property type="match status" value="1"/>
</dbReference>
<dbReference type="PANTHER" id="PTHR16160:SF13">
    <property type="entry name" value="FERMITIN 2-RELATED"/>
    <property type="match status" value="1"/>
</dbReference>
<dbReference type="RefSeq" id="XP_027202362.1">
    <property type="nucleotide sequence ID" value="XM_027346561.1"/>
</dbReference>
<evidence type="ECO:0000313" key="3">
    <source>
        <dbReference type="Proteomes" id="UP000515146"/>
    </source>
</evidence>
<dbReference type="InterPro" id="IPR040790">
    <property type="entry name" value="Kindlin_2_N"/>
</dbReference>
<dbReference type="Pfam" id="PF00373">
    <property type="entry name" value="FERM_M"/>
    <property type="match status" value="1"/>
</dbReference>
<dbReference type="SUPFAM" id="SSF47031">
    <property type="entry name" value="Second domain of FERM"/>
    <property type="match status" value="1"/>
</dbReference>
<dbReference type="Gene3D" id="2.30.29.30">
    <property type="entry name" value="Pleckstrin-homology domain (PH domain)/Phosphotyrosine-binding domain (PTB)"/>
    <property type="match status" value="2"/>
</dbReference>
<keyword evidence="3" id="KW-1185">Reference proteome</keyword>
<feature type="compositionally biased region" description="Basic residues" evidence="1">
    <location>
        <begin position="347"/>
        <end position="364"/>
    </location>
</feature>
<proteinExistence type="predicted"/>
<dbReference type="SMART" id="SM00233">
    <property type="entry name" value="PH"/>
    <property type="match status" value="1"/>
</dbReference>
<dbReference type="PROSITE" id="PS50003">
    <property type="entry name" value="PH_DOMAIN"/>
    <property type="match status" value="1"/>
</dbReference>
<sequence length="772" mass="88348">MENDRTWPLNVIVHYGGNMVEKKNADVEILVRGEYAIGHVMALIGQKIGTQHDWSDHALWWPSKKRWLKHCRMTLDQLDVCRNTRLEFRPMHQTLRIQFPDLNVDELKVDFSVNVLTAVAKLCQVINISHPEEWSLARPLTNRQLKRNDHHLQASPLQRFPVNTSTLSGQKSNNNIYTNHTINHSSGSLLSQKSYTTISSNGSSSMNDSNHSLSLSSSLSLPNNNPSTLLPHPKTSVQKARLNSAWLNSSISLFEQDVCENDLLLLKIKYYAFHQLKSSELTRVNYLYENLKRNILQEEISCTEDEMYTLAAIMLQVSYCSGENKSSTNGHNPIQHRQYSPKINGNGHHHHHHHHHHNHTHNNHHNNNNNTNGNGLNGSISSSFNDIDEVDCALETLEKELQTTSLGDKSNGKSQVPILDGQLKISSQKIKNATSTLARIRSTITGDRTYYAIFRETTLYAYRNTQDLTIPAITLDMVSCEVNPDVLASQHRYCFQIIDSNHGLCYYVKCQDESQYAKWFAACKQATHGHTMAHSSYDQQYSHTLKLLQVQSKFSQTKNVSKQQLKSLDIEPSHFIAPRFLKRKSKEQILARIKTAHELFNNNTLIEAQMNFIQTCQTLKDYAITLFVIRFYKSKKEDLLGAMPDKLVLIDINNGTLKKTWRYKKMIDWNINWEVKRMSINFGVETLEFECISADCKVIHEFIGGYIYMSMRGTQIDSFDAEQFLKLTGGWNEDDVVNNDDDDDGGSNGNDDHITMCRREAWANLHPGLMVK</sequence>
<reference evidence="4 5" key="1">
    <citation type="submission" date="2025-04" db="UniProtKB">
        <authorList>
            <consortium name="RefSeq"/>
        </authorList>
    </citation>
    <scope>IDENTIFICATION</scope>
    <source>
        <strain evidence="4 5">Airmid</strain>
    </source>
</reference>
<dbReference type="GO" id="GO:0007229">
    <property type="term" value="P:integrin-mediated signaling pathway"/>
    <property type="evidence" value="ECO:0007669"/>
    <property type="project" value="InterPro"/>
</dbReference>
<protein>
    <submittedName>
        <fullName evidence="4 5">Fermitin family homolog 1-like</fullName>
    </submittedName>
</protein>
<dbReference type="InterPro" id="IPR037843">
    <property type="entry name" value="Kindlin/fermitin"/>
</dbReference>
<organism evidence="3 5">
    <name type="scientific">Dermatophagoides pteronyssinus</name>
    <name type="common">European house dust mite</name>
    <dbReference type="NCBI Taxonomy" id="6956"/>
    <lineage>
        <taxon>Eukaryota</taxon>
        <taxon>Metazoa</taxon>
        <taxon>Ecdysozoa</taxon>
        <taxon>Arthropoda</taxon>
        <taxon>Chelicerata</taxon>
        <taxon>Arachnida</taxon>
        <taxon>Acari</taxon>
        <taxon>Acariformes</taxon>
        <taxon>Sarcoptiformes</taxon>
        <taxon>Astigmata</taxon>
        <taxon>Psoroptidia</taxon>
        <taxon>Analgoidea</taxon>
        <taxon>Pyroglyphidae</taxon>
        <taxon>Dermatophagoidinae</taxon>
        <taxon>Dermatophagoides</taxon>
    </lineage>
</organism>
<dbReference type="SMART" id="SM00295">
    <property type="entry name" value="B41"/>
    <property type="match status" value="1"/>
</dbReference>
<dbReference type="InterPro" id="IPR014352">
    <property type="entry name" value="FERM/acyl-CoA-bd_prot_sf"/>
</dbReference>
<feature type="region of interest" description="Disordered" evidence="1">
    <location>
        <begin position="200"/>
        <end position="230"/>
    </location>
</feature>
<evidence type="ECO:0000259" key="2">
    <source>
        <dbReference type="PROSITE" id="PS50003"/>
    </source>
</evidence>
<dbReference type="RefSeq" id="XP_027202365.1">
    <property type="nucleotide sequence ID" value="XM_027346564.1"/>
</dbReference>
<dbReference type="Gene3D" id="1.20.80.10">
    <property type="match status" value="1"/>
</dbReference>
<feature type="compositionally biased region" description="Polar residues" evidence="1">
    <location>
        <begin position="322"/>
        <end position="343"/>
    </location>
</feature>
<evidence type="ECO:0000313" key="5">
    <source>
        <dbReference type="RefSeq" id="XP_027202364.1"/>
    </source>
</evidence>
<dbReference type="CDD" id="cd17095">
    <property type="entry name" value="FERM_F0_kindlins"/>
    <property type="match status" value="1"/>
</dbReference>
<dbReference type="GO" id="GO:0007160">
    <property type="term" value="P:cell-matrix adhesion"/>
    <property type="evidence" value="ECO:0007669"/>
    <property type="project" value="TreeGrafter"/>
</dbReference>
<dbReference type="InterPro" id="IPR019749">
    <property type="entry name" value="Band_41_domain"/>
</dbReference>
<name>A0A6P6YCF8_DERPT</name>
<evidence type="ECO:0000313" key="6">
    <source>
        <dbReference type="RefSeq" id="XP_027202365.1"/>
    </source>
</evidence>
<feature type="region of interest" description="Disordered" evidence="1">
    <location>
        <begin position="152"/>
        <end position="178"/>
    </location>
</feature>
<dbReference type="Gene3D" id="3.10.20.90">
    <property type="entry name" value="Phosphatidylinositol 3-kinase Catalytic Subunit, Chain A, domain 1"/>
    <property type="match status" value="2"/>
</dbReference>
<dbReference type="AlphaFoldDB" id="A0A6P6YCF8"/>
<dbReference type="RefSeq" id="XP_027202364.1">
    <property type="nucleotide sequence ID" value="XM_027346563.1"/>
</dbReference>
<accession>A0A6P6YCF8</accession>
<feature type="domain" description="PH" evidence="2">
    <location>
        <begin position="416"/>
        <end position="528"/>
    </location>
</feature>
<dbReference type="KEGG" id="dpte:113796317"/>
<dbReference type="GO" id="GO:0048731">
    <property type="term" value="P:system development"/>
    <property type="evidence" value="ECO:0007669"/>
    <property type="project" value="UniProtKB-ARBA"/>
</dbReference>
<feature type="region of interest" description="Disordered" evidence="1">
    <location>
        <begin position="322"/>
        <end position="380"/>
    </location>
</feature>
<dbReference type="CDD" id="cd14473">
    <property type="entry name" value="FERM_B-lobe"/>
    <property type="match status" value="1"/>
</dbReference>